<gene>
    <name evidence="8" type="primary">prfA</name>
    <name evidence="8" type="ORF">IPN02_03210</name>
</gene>
<accession>A0A936NB89</accession>
<keyword evidence="3" id="KW-0963">Cytoplasm</keyword>
<keyword evidence="4" id="KW-0648">Protein biosynthesis</keyword>
<evidence type="ECO:0000259" key="7">
    <source>
        <dbReference type="PROSITE" id="PS00745"/>
    </source>
</evidence>
<evidence type="ECO:0000256" key="4">
    <source>
        <dbReference type="ARBA" id="ARBA00022917"/>
    </source>
</evidence>
<dbReference type="PROSITE" id="PS00745">
    <property type="entry name" value="RF_PROK_I"/>
    <property type="match status" value="1"/>
</dbReference>
<name>A0A936NB89_9ACTN</name>
<dbReference type="Gene3D" id="6.10.140.1950">
    <property type="match status" value="1"/>
</dbReference>
<comment type="caution">
    <text evidence="8">The sequence shown here is derived from an EMBL/GenBank/DDBJ whole genome shotgun (WGS) entry which is preliminary data.</text>
</comment>
<feature type="region of interest" description="Disordered" evidence="6">
    <location>
        <begin position="286"/>
        <end position="305"/>
    </location>
</feature>
<dbReference type="PANTHER" id="PTHR43804:SF7">
    <property type="entry name" value="LD18447P"/>
    <property type="match status" value="1"/>
</dbReference>
<dbReference type="GO" id="GO:0005737">
    <property type="term" value="C:cytoplasm"/>
    <property type="evidence" value="ECO:0007669"/>
    <property type="project" value="UniProtKB-ARBA"/>
</dbReference>
<evidence type="ECO:0000256" key="6">
    <source>
        <dbReference type="SAM" id="MobiDB-lite"/>
    </source>
</evidence>
<proteinExistence type="inferred from homology"/>
<evidence type="ECO:0000256" key="3">
    <source>
        <dbReference type="ARBA" id="ARBA00022490"/>
    </source>
</evidence>
<dbReference type="PANTHER" id="PTHR43804">
    <property type="entry name" value="LD18447P"/>
    <property type="match status" value="1"/>
</dbReference>
<evidence type="ECO:0000256" key="1">
    <source>
        <dbReference type="ARBA" id="ARBA00010835"/>
    </source>
</evidence>
<dbReference type="InterPro" id="IPR050057">
    <property type="entry name" value="Prokaryotic/Mito_RF"/>
</dbReference>
<dbReference type="Pfam" id="PF00472">
    <property type="entry name" value="RF-1"/>
    <property type="match status" value="1"/>
</dbReference>
<dbReference type="GO" id="GO:0003747">
    <property type="term" value="F:translation release factor activity"/>
    <property type="evidence" value="ECO:0007669"/>
    <property type="project" value="InterPro"/>
</dbReference>
<dbReference type="SUPFAM" id="SSF75620">
    <property type="entry name" value="Release factor"/>
    <property type="match status" value="1"/>
</dbReference>
<evidence type="ECO:0000256" key="2">
    <source>
        <dbReference type="ARBA" id="ARBA00022481"/>
    </source>
</evidence>
<evidence type="ECO:0000256" key="5">
    <source>
        <dbReference type="ARBA" id="ARBA00050039"/>
    </source>
</evidence>
<dbReference type="InterPro" id="IPR000352">
    <property type="entry name" value="Pep_chain_release_fac_I"/>
</dbReference>
<comment type="similarity">
    <text evidence="1">Belongs to the prokaryotic/mitochondrial release factor family.</text>
</comment>
<dbReference type="EMBL" id="JADJZA010000001">
    <property type="protein sequence ID" value="MBK9295882.1"/>
    <property type="molecule type" value="Genomic_DNA"/>
</dbReference>
<dbReference type="NCBIfam" id="NF001859">
    <property type="entry name" value="PRK00591.1"/>
    <property type="match status" value="1"/>
</dbReference>
<dbReference type="FunFam" id="3.30.160.20:FF:000004">
    <property type="entry name" value="Peptide chain release factor 1"/>
    <property type="match status" value="1"/>
</dbReference>
<dbReference type="SMART" id="SM00937">
    <property type="entry name" value="PCRF"/>
    <property type="match status" value="1"/>
</dbReference>
<evidence type="ECO:0000313" key="8">
    <source>
        <dbReference type="EMBL" id="MBK9295882.1"/>
    </source>
</evidence>
<reference evidence="8 9" key="1">
    <citation type="submission" date="2020-10" db="EMBL/GenBank/DDBJ databases">
        <title>Connecting structure to function with the recovery of over 1000 high-quality activated sludge metagenome-assembled genomes encoding full-length rRNA genes using long-read sequencing.</title>
        <authorList>
            <person name="Singleton C.M."/>
            <person name="Petriglieri F."/>
            <person name="Kristensen J.M."/>
            <person name="Kirkegaard R.H."/>
            <person name="Michaelsen T.Y."/>
            <person name="Andersen M.H."/>
            <person name="Karst S.M."/>
            <person name="Dueholm M.S."/>
            <person name="Nielsen P.H."/>
            <person name="Albertsen M."/>
        </authorList>
    </citation>
    <scope>NUCLEOTIDE SEQUENCE [LARGE SCALE GENOMIC DNA]</scope>
    <source>
        <strain evidence="8">Lyne_18-Q3-R50-59_MAXAC.006</strain>
    </source>
</reference>
<dbReference type="InterPro" id="IPR045853">
    <property type="entry name" value="Pep_chain_release_fac_I_sf"/>
</dbReference>
<dbReference type="Pfam" id="PF03462">
    <property type="entry name" value="PCRF"/>
    <property type="match status" value="1"/>
</dbReference>
<organism evidence="8 9">
    <name type="scientific">Candidatus Neomicrothrix subdominans</name>
    <dbReference type="NCBI Taxonomy" id="2954438"/>
    <lineage>
        <taxon>Bacteria</taxon>
        <taxon>Bacillati</taxon>
        <taxon>Actinomycetota</taxon>
        <taxon>Acidimicrobiia</taxon>
        <taxon>Acidimicrobiales</taxon>
        <taxon>Microthrixaceae</taxon>
        <taxon>Candidatus Neomicrothrix</taxon>
    </lineage>
</organism>
<dbReference type="Proteomes" id="UP000727993">
    <property type="component" value="Unassembled WGS sequence"/>
</dbReference>
<dbReference type="InterPro" id="IPR005139">
    <property type="entry name" value="PCRF"/>
</dbReference>
<keyword evidence="2" id="KW-0488">Methylation</keyword>
<evidence type="ECO:0000313" key="9">
    <source>
        <dbReference type="Proteomes" id="UP000727993"/>
    </source>
</evidence>
<dbReference type="Gene3D" id="3.30.160.20">
    <property type="match status" value="1"/>
</dbReference>
<dbReference type="AlphaFoldDB" id="A0A936NB89"/>
<protein>
    <recommendedName>
        <fullName evidence="5">Peptide chain release factor 1</fullName>
    </recommendedName>
</protein>
<dbReference type="Gene3D" id="3.30.70.1660">
    <property type="match status" value="1"/>
</dbReference>
<feature type="domain" description="Prokaryotic-type class I peptide chain release factors" evidence="7">
    <location>
        <begin position="227"/>
        <end position="243"/>
    </location>
</feature>
<sequence length="356" mass="38753">MSQLSSARLDALTREYGDVGMRLADPAVYDDRERQISLAKRHSELEPIVASIDAWREAEGELAAARELIAEGGGDPELAEMARDAEAAVTVAEEDLRAQLMPKDPDAGRPVLLEVRGAEGGEEANLFARELLDMYRTWAAAHGWRFEVISADASDLGGLTGALVRISGPDAWSRLKFEAGPHRVQRVPVTEAQGRVHTSSAVVTALVEADAVEVNLDPSELRVDTYRASGAGGQHVNKTESAVRITHEPTGLVVAMQDEKSQTQNRERAMVVLRSRLLALRRAEQDAETAGAKRAQGGGGGRSEKIRTYNYKDNRVTDHRIGLTLYSLDKVLAGELDLVSDPLLSEERARLLTSET</sequence>